<evidence type="ECO:0000256" key="5">
    <source>
        <dbReference type="ARBA" id="ARBA00023125"/>
    </source>
</evidence>
<name>A0A135WJ56_9FLAO</name>
<dbReference type="GO" id="GO:0003677">
    <property type="term" value="F:DNA binding"/>
    <property type="evidence" value="ECO:0007669"/>
    <property type="project" value="UniProtKB-KW"/>
</dbReference>
<evidence type="ECO:0000256" key="2">
    <source>
        <dbReference type="ARBA" id="ARBA00009446"/>
    </source>
</evidence>
<evidence type="ECO:0000256" key="1">
    <source>
        <dbReference type="ARBA" id="ARBA00000213"/>
    </source>
</evidence>
<dbReference type="SUPFAM" id="SSF56712">
    <property type="entry name" value="Prokaryotic type I DNA topoisomerase"/>
    <property type="match status" value="1"/>
</dbReference>
<feature type="domain" description="Topo IA-type catalytic" evidence="11">
    <location>
        <begin position="158"/>
        <end position="589"/>
    </location>
</feature>
<evidence type="ECO:0000313" key="13">
    <source>
        <dbReference type="Proteomes" id="UP000070513"/>
    </source>
</evidence>
<dbReference type="InterPro" id="IPR023405">
    <property type="entry name" value="Topo_IA_core_domain"/>
</dbReference>
<dbReference type="RefSeq" id="WP_062648266.1">
    <property type="nucleotide sequence ID" value="NZ_LPUR01000001.1"/>
</dbReference>
<dbReference type="InterPro" id="IPR013497">
    <property type="entry name" value="Topo_IA_cen"/>
</dbReference>
<dbReference type="SMART" id="SM00436">
    <property type="entry name" value="TOP1Bc"/>
    <property type="match status" value="1"/>
</dbReference>
<dbReference type="PANTHER" id="PTHR11390">
    <property type="entry name" value="PROKARYOTIC DNA TOPOISOMERASE"/>
    <property type="match status" value="1"/>
</dbReference>
<dbReference type="Gene3D" id="1.10.290.10">
    <property type="entry name" value="Topoisomerase I, domain 4"/>
    <property type="match status" value="1"/>
</dbReference>
<organism evidence="12 13">
    <name type="scientific">Chryseobacterium kwangjuense</name>
    <dbReference type="NCBI Taxonomy" id="267125"/>
    <lineage>
        <taxon>Bacteria</taxon>
        <taxon>Pseudomonadati</taxon>
        <taxon>Bacteroidota</taxon>
        <taxon>Flavobacteriia</taxon>
        <taxon>Flavobacteriales</taxon>
        <taxon>Weeksellaceae</taxon>
        <taxon>Chryseobacterium group</taxon>
        <taxon>Chryseobacterium</taxon>
    </lineage>
</organism>
<dbReference type="EC" id="5.6.2.1" evidence="3"/>
<dbReference type="InterPro" id="IPR034144">
    <property type="entry name" value="TOPRIM_TopoIII"/>
</dbReference>
<dbReference type="SMART" id="SM00493">
    <property type="entry name" value="TOPRIM"/>
    <property type="match status" value="1"/>
</dbReference>
<protein>
    <recommendedName>
        <fullName evidence="3">DNA topoisomerase</fullName>
        <ecNumber evidence="3">5.6.2.1</ecNumber>
    </recommendedName>
    <alternativeName>
        <fullName evidence="10">Omega-protein</fullName>
    </alternativeName>
    <alternativeName>
        <fullName evidence="9">Relaxing enzyme</fullName>
    </alternativeName>
    <alternativeName>
        <fullName evidence="7">Swivelase</fullName>
    </alternativeName>
    <alternativeName>
        <fullName evidence="8">Untwisting enzyme</fullName>
    </alternativeName>
</protein>
<dbReference type="InterPro" id="IPR003601">
    <property type="entry name" value="Topo_IA_2"/>
</dbReference>
<evidence type="ECO:0000256" key="10">
    <source>
        <dbReference type="ARBA" id="ARBA00032877"/>
    </source>
</evidence>
<evidence type="ECO:0000256" key="4">
    <source>
        <dbReference type="ARBA" id="ARBA00023029"/>
    </source>
</evidence>
<proteinExistence type="inferred from homology"/>
<evidence type="ECO:0000256" key="9">
    <source>
        <dbReference type="ARBA" id="ARBA00032235"/>
    </source>
</evidence>
<reference evidence="12 13" key="2">
    <citation type="journal article" date="2016" name="Genome Announc.">
        <title>Draft Genome Sequence of a Biocontrol Rhizobacterium, Chryseobacterium kwangjuense Strain KJ1R5, Isolated from Pepper (Capsicum annuum).</title>
        <authorList>
            <person name="Jeong J.J."/>
            <person name="Park H."/>
            <person name="Park B.H."/>
            <person name="Mannaa M."/>
            <person name="Sang M.K."/>
            <person name="Choi I.G."/>
            <person name="Kim K.D."/>
        </authorList>
    </citation>
    <scope>NUCLEOTIDE SEQUENCE [LARGE SCALE GENOMIC DNA]</scope>
    <source>
        <strain evidence="12 13">KJ1R5</strain>
    </source>
</reference>
<dbReference type="InterPro" id="IPR013826">
    <property type="entry name" value="Topo_IA_cen_sub3"/>
</dbReference>
<keyword evidence="5" id="KW-0238">DNA-binding</keyword>
<dbReference type="InterPro" id="IPR013825">
    <property type="entry name" value="Topo_IA_cen_sub2"/>
</dbReference>
<dbReference type="InterPro" id="IPR000380">
    <property type="entry name" value="Topo_IA"/>
</dbReference>
<dbReference type="Pfam" id="PF13342">
    <property type="entry name" value="Toprim_Crpt"/>
    <property type="match status" value="1"/>
</dbReference>
<dbReference type="GO" id="GO:0006281">
    <property type="term" value="P:DNA repair"/>
    <property type="evidence" value="ECO:0007669"/>
    <property type="project" value="TreeGrafter"/>
</dbReference>
<dbReference type="Pfam" id="PF01751">
    <property type="entry name" value="Toprim"/>
    <property type="match status" value="1"/>
</dbReference>
<evidence type="ECO:0000256" key="8">
    <source>
        <dbReference type="ARBA" id="ARBA00031985"/>
    </source>
</evidence>
<dbReference type="PRINTS" id="PR00417">
    <property type="entry name" value="PRTPISMRASEI"/>
</dbReference>
<comment type="similarity">
    <text evidence="2">Belongs to the type IA topoisomerase family.</text>
</comment>
<dbReference type="GO" id="GO:0003917">
    <property type="term" value="F:DNA topoisomerase type I (single strand cut, ATP-independent) activity"/>
    <property type="evidence" value="ECO:0007669"/>
    <property type="project" value="UniProtKB-EC"/>
</dbReference>
<dbReference type="Pfam" id="PF01131">
    <property type="entry name" value="Topoisom_bac"/>
    <property type="match status" value="1"/>
</dbReference>
<dbReference type="Gene3D" id="1.10.460.10">
    <property type="entry name" value="Topoisomerase I, domain 2"/>
    <property type="match status" value="1"/>
</dbReference>
<sequence>MKAILAEKPSVAYELARIVGATERKDGYFIGDDFIVTWAFGHLVGLGMPEDYGIKGFNKESLPIIPDKFILTCRKVKASRGYVFDEGSKRQLEIIGRVFEKCNSIIVATDAGREGEVIFRYIYEYLGCQKPFERLWISSLTEKAIISGLNNLRNGADFDGLYYAGRERSQADWLVGINATQALTISVGDGLYSLGRVQTPTLSLICKRYLDHKSFEIKNYFQIELAHQKEGIIFKSLSVDKWEEQTKVESAIRSIERAGIVNVAEVEKKSSSLQAPLLFDLTGLQKEANKKLGFSAEKTLEIAQSLYEKKFISYPRTGSKYLPEDVWSEIPNLIIALGASSIFREKVEKVKWERYNKHIVNDVKVTDHHGILITEHIPTILDAHENALYDMIACRLLEAISPACHREITSATLEVLHYNFAIKAIKIISPGWKLINGNFNEEEDEVIFDLPELGKGTHLKVTDAKLLSKKTKPPALFTEAELLSAMENAGNSIENIEEKKVLKSVGIGTPATRASVIETLFARDYIRREKKSIIPTEKGLLVYQIVANKKIADVAMTAQWELAFEKIQNNEMVATEFHVELETLTKEVTNELLTEKSGQVGQQDLYCPLCGNKVYLREKLIKCSSIDCEWMLFRKVCKVQLTYKDIEALLTKKRTPLIRKMVGRSGKPFDAYILLSQEGVTSFEFEQKKKRKFR</sequence>
<dbReference type="Gene3D" id="3.40.50.140">
    <property type="match status" value="1"/>
</dbReference>
<evidence type="ECO:0000256" key="7">
    <source>
        <dbReference type="ARBA" id="ARBA00030003"/>
    </source>
</evidence>
<dbReference type="GO" id="GO:0006265">
    <property type="term" value="P:DNA topological change"/>
    <property type="evidence" value="ECO:0007669"/>
    <property type="project" value="InterPro"/>
</dbReference>
<dbReference type="CDD" id="cd03362">
    <property type="entry name" value="TOPRIM_TopoIA_TopoIII"/>
    <property type="match status" value="1"/>
</dbReference>
<dbReference type="Gene3D" id="2.70.20.10">
    <property type="entry name" value="Topoisomerase I, domain 3"/>
    <property type="match status" value="1"/>
</dbReference>
<dbReference type="InterPro" id="IPR003602">
    <property type="entry name" value="Topo_IA_DNA-bd_dom"/>
</dbReference>
<dbReference type="OrthoDB" id="9803554at2"/>
<dbReference type="InterPro" id="IPR013824">
    <property type="entry name" value="Topo_IA_cen_sub1"/>
</dbReference>
<dbReference type="PANTHER" id="PTHR11390:SF21">
    <property type="entry name" value="DNA TOPOISOMERASE 3-ALPHA"/>
    <property type="match status" value="1"/>
</dbReference>
<evidence type="ECO:0000259" key="11">
    <source>
        <dbReference type="PROSITE" id="PS52039"/>
    </source>
</evidence>
<dbReference type="CDD" id="cd00186">
    <property type="entry name" value="TOP1Ac"/>
    <property type="match status" value="1"/>
</dbReference>
<comment type="catalytic activity">
    <reaction evidence="1">
        <text>ATP-independent breakage of single-stranded DNA, followed by passage and rejoining.</text>
        <dbReference type="EC" id="5.6.2.1"/>
    </reaction>
</comment>
<dbReference type="InterPro" id="IPR006171">
    <property type="entry name" value="TOPRIM_dom"/>
</dbReference>
<dbReference type="Proteomes" id="UP000070513">
    <property type="component" value="Unassembled WGS sequence"/>
</dbReference>
<dbReference type="InterPro" id="IPR025589">
    <property type="entry name" value="Toprim_C_rpt"/>
</dbReference>
<gene>
    <name evidence="12" type="ORF">AU378_04060</name>
</gene>
<dbReference type="AlphaFoldDB" id="A0A135WJ56"/>
<keyword evidence="6 12" id="KW-0413">Isomerase</keyword>
<evidence type="ECO:0000256" key="3">
    <source>
        <dbReference type="ARBA" id="ARBA00012891"/>
    </source>
</evidence>
<dbReference type="PROSITE" id="PS52039">
    <property type="entry name" value="TOPO_IA_2"/>
    <property type="match status" value="1"/>
</dbReference>
<dbReference type="EMBL" id="LPUR01000001">
    <property type="protein sequence ID" value="KXH84939.1"/>
    <property type="molecule type" value="Genomic_DNA"/>
</dbReference>
<evidence type="ECO:0000256" key="6">
    <source>
        <dbReference type="ARBA" id="ARBA00023235"/>
    </source>
</evidence>
<keyword evidence="4" id="KW-0799">Topoisomerase</keyword>
<accession>A0A135WJ56</accession>
<dbReference type="GO" id="GO:0006310">
    <property type="term" value="P:DNA recombination"/>
    <property type="evidence" value="ECO:0007669"/>
    <property type="project" value="TreeGrafter"/>
</dbReference>
<dbReference type="GO" id="GO:0043597">
    <property type="term" value="C:cytoplasmic replication fork"/>
    <property type="evidence" value="ECO:0007669"/>
    <property type="project" value="TreeGrafter"/>
</dbReference>
<comment type="caution">
    <text evidence="12">The sequence shown here is derived from an EMBL/GenBank/DDBJ whole genome shotgun (WGS) entry which is preliminary data.</text>
</comment>
<evidence type="ECO:0000313" key="12">
    <source>
        <dbReference type="EMBL" id="KXH84939.1"/>
    </source>
</evidence>
<dbReference type="SMART" id="SM00437">
    <property type="entry name" value="TOP1Ac"/>
    <property type="match status" value="1"/>
</dbReference>
<reference evidence="13" key="1">
    <citation type="submission" date="2015-12" db="EMBL/GenBank/DDBJ databases">
        <title>Genome sequence of a biocontrol rhizobacterium Chryseobacterium kwangjuense strain KJ1R5 isolated from pepper (Capsicum annuum L.).</title>
        <authorList>
            <person name="Jeong J.-J."/>
            <person name="Park H."/>
            <person name="Mannaa M."/>
            <person name="Sang M.K."/>
            <person name="Choi I.-G."/>
            <person name="Kim K.D."/>
        </authorList>
    </citation>
    <scope>NUCLEOTIDE SEQUENCE [LARGE SCALE GENOMIC DNA]</scope>
    <source>
        <strain evidence="13">KJ1R5</strain>
    </source>
</reference>